<gene>
    <name evidence="1" type="ORF">V1517DRAFT_319786</name>
</gene>
<dbReference type="EMBL" id="MU970059">
    <property type="protein sequence ID" value="KAK9323587.1"/>
    <property type="molecule type" value="Genomic_DNA"/>
</dbReference>
<protein>
    <submittedName>
        <fullName evidence="1">Uncharacterized protein</fullName>
    </submittedName>
</protein>
<comment type="caution">
    <text evidence="1">The sequence shown here is derived from an EMBL/GenBank/DDBJ whole genome shotgun (WGS) entry which is preliminary data.</text>
</comment>
<organism evidence="1 2">
    <name type="scientific">Lipomyces orientalis</name>
    <dbReference type="NCBI Taxonomy" id="1233043"/>
    <lineage>
        <taxon>Eukaryota</taxon>
        <taxon>Fungi</taxon>
        <taxon>Dikarya</taxon>
        <taxon>Ascomycota</taxon>
        <taxon>Saccharomycotina</taxon>
        <taxon>Lipomycetes</taxon>
        <taxon>Lipomycetales</taxon>
        <taxon>Lipomycetaceae</taxon>
        <taxon>Lipomyces</taxon>
    </lineage>
</organism>
<proteinExistence type="predicted"/>
<name>A0ACC3TSG1_9ASCO</name>
<keyword evidence="2" id="KW-1185">Reference proteome</keyword>
<evidence type="ECO:0000313" key="2">
    <source>
        <dbReference type="Proteomes" id="UP001489719"/>
    </source>
</evidence>
<accession>A0ACC3TSG1</accession>
<reference evidence="2" key="1">
    <citation type="journal article" date="2024" name="Front. Bioeng. Biotechnol.">
        <title>Genome-scale model development and genomic sequencing of the oleaginous clade Lipomyces.</title>
        <authorList>
            <person name="Czajka J.J."/>
            <person name="Han Y."/>
            <person name="Kim J."/>
            <person name="Mondo S.J."/>
            <person name="Hofstad B.A."/>
            <person name="Robles A."/>
            <person name="Haridas S."/>
            <person name="Riley R."/>
            <person name="LaButti K."/>
            <person name="Pangilinan J."/>
            <person name="Andreopoulos W."/>
            <person name="Lipzen A."/>
            <person name="Yan J."/>
            <person name="Wang M."/>
            <person name="Ng V."/>
            <person name="Grigoriev I.V."/>
            <person name="Spatafora J.W."/>
            <person name="Magnuson J.K."/>
            <person name="Baker S.E."/>
            <person name="Pomraning K.R."/>
        </authorList>
    </citation>
    <scope>NUCLEOTIDE SEQUENCE [LARGE SCALE GENOMIC DNA]</scope>
    <source>
        <strain evidence="2">CBS 10300</strain>
    </source>
</reference>
<sequence>MGLASKLQASGPPAGYPPPAGAAPGAAPAVPASSRPGGPPGQAQAPAPYGQPPPQPYGVYPPQQPPAGKPPVAGSPYPGQQPQQQQYGQNQYGQQPYGRQNQYGQPAYGQQPPYGQPQYGQPPYGQPGYGQQYGAYPPPQGQYGAPPGAPPGAPAGAAGGAPNSNYLSLLQKAVQENGLQAFYPPGSLEAVASRITSQIQQISQLWRLPMEIAVDLVRLALYDIVLYIDDSGSMAFEENGERIDDLKLILSRVAYAAALFDADGIEVRFMNSNILGNGINSEGAASNLVSQVRFAGLTPLGSGLLSKVIDPLVLGPARGGAMKKPILVITITDGQPAGEDSRTVFDVIKGAKRALASSRYGPGAVAFQFAQVGSDLKARQFLGALDTDREVGSMVDCTSNFEVEQDEMARLGVTLTPETWLVKLLMGAIDKSYDTQDEQRR</sequence>
<dbReference type="Proteomes" id="UP001489719">
    <property type="component" value="Unassembled WGS sequence"/>
</dbReference>
<evidence type="ECO:0000313" key="1">
    <source>
        <dbReference type="EMBL" id="KAK9323587.1"/>
    </source>
</evidence>